<evidence type="ECO:0000313" key="2">
    <source>
        <dbReference type="EMBL" id="MPC55650.1"/>
    </source>
</evidence>
<gene>
    <name evidence="2" type="ORF">E2C01_049593</name>
</gene>
<dbReference type="AlphaFoldDB" id="A0A5B7G604"/>
<organism evidence="2 3">
    <name type="scientific">Portunus trituberculatus</name>
    <name type="common">Swimming crab</name>
    <name type="synonym">Neptunus trituberculatus</name>
    <dbReference type="NCBI Taxonomy" id="210409"/>
    <lineage>
        <taxon>Eukaryota</taxon>
        <taxon>Metazoa</taxon>
        <taxon>Ecdysozoa</taxon>
        <taxon>Arthropoda</taxon>
        <taxon>Crustacea</taxon>
        <taxon>Multicrustacea</taxon>
        <taxon>Malacostraca</taxon>
        <taxon>Eumalacostraca</taxon>
        <taxon>Eucarida</taxon>
        <taxon>Decapoda</taxon>
        <taxon>Pleocyemata</taxon>
        <taxon>Brachyura</taxon>
        <taxon>Eubrachyura</taxon>
        <taxon>Portunoidea</taxon>
        <taxon>Portunidae</taxon>
        <taxon>Portuninae</taxon>
        <taxon>Portunus</taxon>
    </lineage>
</organism>
<protein>
    <submittedName>
        <fullName evidence="2">Uncharacterized protein</fullName>
    </submittedName>
</protein>
<proteinExistence type="predicted"/>
<dbReference type="OrthoDB" id="6371339at2759"/>
<reference evidence="2 3" key="1">
    <citation type="submission" date="2019-05" db="EMBL/GenBank/DDBJ databases">
        <title>Another draft genome of Portunus trituberculatus and its Hox gene families provides insights of decapod evolution.</title>
        <authorList>
            <person name="Jeong J.-H."/>
            <person name="Song I."/>
            <person name="Kim S."/>
            <person name="Choi T."/>
            <person name="Kim D."/>
            <person name="Ryu S."/>
            <person name="Kim W."/>
        </authorList>
    </citation>
    <scope>NUCLEOTIDE SEQUENCE [LARGE SCALE GENOMIC DNA]</scope>
    <source>
        <tissue evidence="2">Muscle</tissue>
    </source>
</reference>
<keyword evidence="3" id="KW-1185">Reference proteome</keyword>
<feature type="compositionally biased region" description="Polar residues" evidence="1">
    <location>
        <begin position="1"/>
        <end position="13"/>
    </location>
</feature>
<comment type="caution">
    <text evidence="2">The sequence shown here is derived from an EMBL/GenBank/DDBJ whole genome shotgun (WGS) entry which is preliminary data.</text>
</comment>
<name>A0A5B7G604_PORTR</name>
<dbReference type="Proteomes" id="UP000324222">
    <property type="component" value="Unassembled WGS sequence"/>
</dbReference>
<accession>A0A5B7G604</accession>
<evidence type="ECO:0000256" key="1">
    <source>
        <dbReference type="SAM" id="MobiDB-lite"/>
    </source>
</evidence>
<feature type="region of interest" description="Disordered" evidence="1">
    <location>
        <begin position="1"/>
        <end position="25"/>
    </location>
</feature>
<evidence type="ECO:0000313" key="3">
    <source>
        <dbReference type="Proteomes" id="UP000324222"/>
    </source>
</evidence>
<dbReference type="EMBL" id="VSRR010013342">
    <property type="protein sequence ID" value="MPC55650.1"/>
    <property type="molecule type" value="Genomic_DNA"/>
</dbReference>
<sequence>MKAAVHTSTTQQPAPHMVGNRLPTVDGEESDLDIARRVIRETHEKITQKYWSVANRKHKEQRLDVGKLVWVKRETTDSGVCKKLGVKWNELYKVIEVLRNRGGYVVTDPFTEQLLQRAAEKLKPFYGEEQYLLEPLFHADVETEVLPSRLRRPLRQYIEKC</sequence>